<feature type="compositionally biased region" description="Low complexity" evidence="1">
    <location>
        <begin position="295"/>
        <end position="307"/>
    </location>
</feature>
<keyword evidence="3" id="KW-1185">Reference proteome</keyword>
<dbReference type="EMBL" id="KZ107848">
    <property type="protein sequence ID" value="OSS47431.1"/>
    <property type="molecule type" value="Genomic_DNA"/>
</dbReference>
<name>A0A1Y2LUB1_EPING</name>
<protein>
    <submittedName>
        <fullName evidence="2">Uncharacterized protein</fullName>
    </submittedName>
</protein>
<dbReference type="AlphaFoldDB" id="A0A1Y2LUB1"/>
<evidence type="ECO:0000313" key="3">
    <source>
        <dbReference type="Proteomes" id="UP000193240"/>
    </source>
</evidence>
<proteinExistence type="predicted"/>
<feature type="region of interest" description="Disordered" evidence="1">
    <location>
        <begin position="287"/>
        <end position="320"/>
    </location>
</feature>
<evidence type="ECO:0000313" key="2">
    <source>
        <dbReference type="EMBL" id="OSS47431.1"/>
    </source>
</evidence>
<dbReference type="InParanoid" id="A0A1Y2LUB1"/>
<feature type="compositionally biased region" description="Polar residues" evidence="1">
    <location>
        <begin position="193"/>
        <end position="203"/>
    </location>
</feature>
<evidence type="ECO:0000256" key="1">
    <source>
        <dbReference type="SAM" id="MobiDB-lite"/>
    </source>
</evidence>
<accession>A0A1Y2LUB1</accession>
<feature type="compositionally biased region" description="Basic and acidic residues" evidence="1">
    <location>
        <begin position="226"/>
        <end position="235"/>
    </location>
</feature>
<sequence length="320" mass="36028">MRRGGLERPRYGLLHEVFELRGRCLRIPRLELLLHPRVLRAPQLGEVRAAGLDVGEGMAIVPQVLHCGLEFEVELFKTGIRINVQVEEVTESVVVVLELERGEASIERCQHLLGVHVGWRERWTSVKDLFHDFFGQRQEDVQLDLAILSDPSFPLVQQSRLRCVGRPLRDRIRRRLRHGHRAGAITEAPRTLGLTSKPESSAPSRVLGPCSTRMQDGQTRQAGGIERGHPVEEKGSGSAQTGSRVVWGRTARHEFVNGNKDKQSLCLHASWPRSRLYARTLRRPNCERVVGQPQPRASPALPASPASHEQQEWRSSCRGP</sequence>
<gene>
    <name evidence="2" type="ORF">B5807_07272</name>
</gene>
<organism evidence="2 3">
    <name type="scientific">Epicoccum nigrum</name>
    <name type="common">Soil fungus</name>
    <name type="synonym">Epicoccum purpurascens</name>
    <dbReference type="NCBI Taxonomy" id="105696"/>
    <lineage>
        <taxon>Eukaryota</taxon>
        <taxon>Fungi</taxon>
        <taxon>Dikarya</taxon>
        <taxon>Ascomycota</taxon>
        <taxon>Pezizomycotina</taxon>
        <taxon>Dothideomycetes</taxon>
        <taxon>Pleosporomycetidae</taxon>
        <taxon>Pleosporales</taxon>
        <taxon>Pleosporineae</taxon>
        <taxon>Didymellaceae</taxon>
        <taxon>Epicoccum</taxon>
    </lineage>
</organism>
<dbReference type="Proteomes" id="UP000193240">
    <property type="component" value="Unassembled WGS sequence"/>
</dbReference>
<feature type="region of interest" description="Disordered" evidence="1">
    <location>
        <begin position="193"/>
        <end position="246"/>
    </location>
</feature>
<feature type="compositionally biased region" description="Polar residues" evidence="1">
    <location>
        <begin position="212"/>
        <end position="221"/>
    </location>
</feature>
<reference evidence="2 3" key="1">
    <citation type="journal article" date="2017" name="Genome Announc.">
        <title>Genome sequence of the saprophytic ascomycete Epicoccum nigrum ICMP 19927 strain isolated from New Zealand.</title>
        <authorList>
            <person name="Fokin M."/>
            <person name="Fleetwood D."/>
            <person name="Weir B.S."/>
            <person name="Villas-Boas S.G."/>
        </authorList>
    </citation>
    <scope>NUCLEOTIDE SEQUENCE [LARGE SCALE GENOMIC DNA]</scope>
    <source>
        <strain evidence="2 3">ICMP 19927</strain>
    </source>
</reference>